<keyword evidence="7" id="KW-1185">Reference proteome</keyword>
<evidence type="ECO:0000313" key="6">
    <source>
        <dbReference type="EMBL" id="PAA79847.1"/>
    </source>
</evidence>
<accession>A0A267G3C1</accession>
<organism evidence="6 7">
    <name type="scientific">Macrostomum lignano</name>
    <dbReference type="NCBI Taxonomy" id="282301"/>
    <lineage>
        <taxon>Eukaryota</taxon>
        <taxon>Metazoa</taxon>
        <taxon>Spiralia</taxon>
        <taxon>Lophotrochozoa</taxon>
        <taxon>Platyhelminthes</taxon>
        <taxon>Rhabditophora</taxon>
        <taxon>Macrostomorpha</taxon>
        <taxon>Macrostomida</taxon>
        <taxon>Macrostomidae</taxon>
        <taxon>Macrostomum</taxon>
    </lineage>
</organism>
<dbReference type="GO" id="GO:0005737">
    <property type="term" value="C:cytoplasm"/>
    <property type="evidence" value="ECO:0007669"/>
    <property type="project" value="UniProtKB-SubCell"/>
</dbReference>
<dbReference type="CDD" id="cd18318">
    <property type="entry name" value="BTB_POZ_KCTD20-like"/>
    <property type="match status" value="1"/>
</dbReference>
<dbReference type="PANTHER" id="PTHR21637:SF0">
    <property type="entry name" value="AT10158P"/>
    <property type="match status" value="1"/>
</dbReference>
<feature type="compositionally biased region" description="Basic and acidic residues" evidence="3">
    <location>
        <begin position="172"/>
        <end position="185"/>
    </location>
</feature>
<dbReference type="PANTHER" id="PTHR21637">
    <property type="entry name" value="BTB/POZ DOMAIN-CONTAINING PROTEIN 10-RELATED"/>
    <property type="match status" value="1"/>
</dbReference>
<keyword evidence="2" id="KW-0963">Cytoplasm</keyword>
<evidence type="ECO:0000256" key="2">
    <source>
        <dbReference type="ARBA" id="ARBA00022490"/>
    </source>
</evidence>
<feature type="region of interest" description="Disordered" evidence="3">
    <location>
        <begin position="514"/>
        <end position="563"/>
    </location>
</feature>
<feature type="region of interest" description="Disordered" evidence="3">
    <location>
        <begin position="1"/>
        <end position="224"/>
    </location>
</feature>
<comment type="subcellular location">
    <subcellularLocation>
        <location evidence="1">Cytoplasm</location>
    </subcellularLocation>
</comment>
<dbReference type="STRING" id="282301.A0A267G3C1"/>
<evidence type="ECO:0000256" key="1">
    <source>
        <dbReference type="ARBA" id="ARBA00004496"/>
    </source>
</evidence>
<proteinExistence type="predicted"/>
<dbReference type="OrthoDB" id="10034757at2759"/>
<feature type="compositionally biased region" description="Gly residues" evidence="3">
    <location>
        <begin position="62"/>
        <end position="76"/>
    </location>
</feature>
<dbReference type="Pfam" id="PF16017">
    <property type="entry name" value="BTB_3"/>
    <property type="match status" value="1"/>
</dbReference>
<reference evidence="6 7" key="1">
    <citation type="submission" date="2017-06" db="EMBL/GenBank/DDBJ databases">
        <title>A platform for efficient transgenesis in Macrostomum lignano, a flatworm model organism for stem cell research.</title>
        <authorList>
            <person name="Berezikov E."/>
        </authorList>
    </citation>
    <scope>NUCLEOTIDE SEQUENCE [LARGE SCALE GENOMIC DNA]</scope>
    <source>
        <strain evidence="6">DV1</strain>
        <tissue evidence="6">Whole organism</tissue>
    </source>
</reference>
<feature type="compositionally biased region" description="Pro residues" evidence="3">
    <location>
        <begin position="514"/>
        <end position="524"/>
    </location>
</feature>
<evidence type="ECO:0000256" key="3">
    <source>
        <dbReference type="SAM" id="MobiDB-lite"/>
    </source>
</evidence>
<sequence length="563" mass="61305">MATGGASECNGHSPDGDAAPSSPPALNQASNAIDTGGACGGAYGGNGVGNHVNDDYADSDFGTGGGGSGGGGGGGGRRQRARHRYDSTSDSELSDAEDKRRRSSLKSSCHHGRHKSCIVQRSFDSEVEGPNVSFVQPPPPAAWPDGEVPAGGCIGGADSAGRPSALKNGGARRRDSSGDGSESRRRFSQSRSPTLGLQDGGSSSPSGDSPDHRPRQRHSEDPNRVEYIGAVRKDSPRNLTIAVDGARFVVDPNLFSRYPDTMLGRMFTSSLDLSITRPNDQGEYELRDGFSAEVFRAVLSFYTDGCLRCPRGTDVSELRAACDYFMVPFTLDTMRKCEDLQGLLHEFSNDGARAQFEHFLEEVILPQLVTCAQRGERECQIVILADEDVVDWDEDHPPAMPDTEVLPLIVNSSSMCRFFKYVENRDVSKQVLKERRMKKIRIGIEGYPTHKEKVKRRAGGRSDVIYSYAQRPFLRVSWEKEENRSRHVDFQCVKSKSISDLTSLEAVAVERPVDLPPSLTPPLPDNQAAPQPPGAAEVLEEALERLQADQQQQQQQQQPPAAE</sequence>
<dbReference type="InterPro" id="IPR039885">
    <property type="entry name" value="BTBD10/KCTD20_BTB/POZ"/>
</dbReference>
<feature type="compositionally biased region" description="Low complexity" evidence="3">
    <location>
        <begin position="548"/>
        <end position="563"/>
    </location>
</feature>
<dbReference type="EMBL" id="NIVC01003452">
    <property type="protein sequence ID" value="PAA51365.1"/>
    <property type="molecule type" value="Genomic_DNA"/>
</dbReference>
<feature type="domain" description="BTB" evidence="4">
    <location>
        <begin position="237"/>
        <end position="343"/>
    </location>
</feature>
<feature type="compositionally biased region" description="Gly residues" evidence="3">
    <location>
        <begin position="37"/>
        <end position="48"/>
    </location>
</feature>
<dbReference type="GO" id="GO:0042327">
    <property type="term" value="P:positive regulation of phosphorylation"/>
    <property type="evidence" value="ECO:0007669"/>
    <property type="project" value="TreeGrafter"/>
</dbReference>
<name>A0A267G3C1_9PLAT</name>
<feature type="compositionally biased region" description="Basic residues" evidence="3">
    <location>
        <begin position="101"/>
        <end position="116"/>
    </location>
</feature>
<dbReference type="AlphaFoldDB" id="A0A267G3C1"/>
<dbReference type="Gene3D" id="3.30.710.10">
    <property type="entry name" value="Potassium Channel Kv1.1, Chain A"/>
    <property type="match status" value="1"/>
</dbReference>
<protein>
    <recommendedName>
        <fullName evidence="4">BTB domain-containing protein</fullName>
    </recommendedName>
</protein>
<dbReference type="InterPro" id="IPR000210">
    <property type="entry name" value="BTB/POZ_dom"/>
</dbReference>
<feature type="compositionally biased region" description="Basic and acidic residues" evidence="3">
    <location>
        <begin position="209"/>
        <end position="224"/>
    </location>
</feature>
<dbReference type="SUPFAM" id="SSF54695">
    <property type="entry name" value="POZ domain"/>
    <property type="match status" value="1"/>
</dbReference>
<dbReference type="SMART" id="SM00225">
    <property type="entry name" value="BTB"/>
    <property type="match status" value="1"/>
</dbReference>
<comment type="caution">
    <text evidence="6">The sequence shown here is derived from an EMBL/GenBank/DDBJ whole genome shotgun (WGS) entry which is preliminary data.</text>
</comment>
<dbReference type="InterPro" id="IPR039886">
    <property type="entry name" value="BTBD10/KCTD20"/>
</dbReference>
<evidence type="ECO:0000313" key="5">
    <source>
        <dbReference type="EMBL" id="PAA51365.1"/>
    </source>
</evidence>
<dbReference type="Proteomes" id="UP000215902">
    <property type="component" value="Unassembled WGS sequence"/>
</dbReference>
<evidence type="ECO:0000259" key="4">
    <source>
        <dbReference type="SMART" id="SM00225"/>
    </source>
</evidence>
<evidence type="ECO:0000313" key="7">
    <source>
        <dbReference type="Proteomes" id="UP000215902"/>
    </source>
</evidence>
<dbReference type="EMBL" id="NIVC01000613">
    <property type="protein sequence ID" value="PAA79847.1"/>
    <property type="molecule type" value="Genomic_DNA"/>
</dbReference>
<gene>
    <name evidence="5" type="ORF">BOX15_Mlig025035g1</name>
    <name evidence="6" type="ORF">BOX15_Mlig025035g4</name>
</gene>
<dbReference type="InterPro" id="IPR011333">
    <property type="entry name" value="SKP1/BTB/POZ_sf"/>
</dbReference>